<reference evidence="2 3" key="1">
    <citation type="journal article" date="2014" name="Agronomy (Basel)">
        <title>A Draft Genome Sequence for Ensete ventricosum, the Drought-Tolerant Tree Against Hunger.</title>
        <authorList>
            <person name="Harrison J."/>
            <person name="Moore K.A."/>
            <person name="Paszkiewicz K."/>
            <person name="Jones T."/>
            <person name="Grant M."/>
            <person name="Ambacheew D."/>
            <person name="Muzemil S."/>
            <person name="Studholme D.J."/>
        </authorList>
    </citation>
    <scope>NUCLEOTIDE SEQUENCE [LARGE SCALE GENOMIC DNA]</scope>
</reference>
<evidence type="ECO:0000313" key="2">
    <source>
        <dbReference type="EMBL" id="RRT64934.1"/>
    </source>
</evidence>
<dbReference type="EMBL" id="AMZH03006001">
    <property type="protein sequence ID" value="RRT64934.1"/>
    <property type="molecule type" value="Genomic_DNA"/>
</dbReference>
<feature type="region of interest" description="Disordered" evidence="1">
    <location>
        <begin position="17"/>
        <end position="45"/>
    </location>
</feature>
<organism evidence="2 3">
    <name type="scientific">Ensete ventricosum</name>
    <name type="common">Abyssinian banana</name>
    <name type="synonym">Musa ensete</name>
    <dbReference type="NCBI Taxonomy" id="4639"/>
    <lineage>
        <taxon>Eukaryota</taxon>
        <taxon>Viridiplantae</taxon>
        <taxon>Streptophyta</taxon>
        <taxon>Embryophyta</taxon>
        <taxon>Tracheophyta</taxon>
        <taxon>Spermatophyta</taxon>
        <taxon>Magnoliopsida</taxon>
        <taxon>Liliopsida</taxon>
        <taxon>Zingiberales</taxon>
        <taxon>Musaceae</taxon>
        <taxon>Ensete</taxon>
    </lineage>
</organism>
<name>A0A426ZLY1_ENSVE</name>
<proteinExistence type="predicted"/>
<accession>A0A426ZLY1</accession>
<comment type="caution">
    <text evidence="2">The sequence shown here is derived from an EMBL/GenBank/DDBJ whole genome shotgun (WGS) entry which is preliminary data.</text>
</comment>
<feature type="compositionally biased region" description="Basic and acidic residues" evidence="1">
    <location>
        <begin position="23"/>
        <end position="42"/>
    </location>
</feature>
<evidence type="ECO:0000256" key="1">
    <source>
        <dbReference type="SAM" id="MobiDB-lite"/>
    </source>
</evidence>
<gene>
    <name evidence="2" type="ORF">B296_00003053</name>
</gene>
<protein>
    <submittedName>
        <fullName evidence="2">Uncharacterized protein</fullName>
    </submittedName>
</protein>
<dbReference type="AlphaFoldDB" id="A0A426ZLY1"/>
<evidence type="ECO:0000313" key="3">
    <source>
        <dbReference type="Proteomes" id="UP000287651"/>
    </source>
</evidence>
<dbReference type="Proteomes" id="UP000287651">
    <property type="component" value="Unassembled WGS sequence"/>
</dbReference>
<sequence>MDLGKVAIVSLRGRGRRLPNSSLHREAEREESRQPPAKERQPRRQKRLLLFTEKQMTRKVHAGGRRLAEKVAGRIEETASLYREAEKVEGGGGGRKRGLWLLLVRAAAAVVAGGEEWLAATIEEESRAAARDVRLLRQRRRKRIVVYSNLLFVAVEGCDQQRRHSDARAERHMREIEGVAQRRSRLLQRTVKGRRLL</sequence>